<organism evidence="7 8">
    <name type="scientific">Elysia marginata</name>
    <dbReference type="NCBI Taxonomy" id="1093978"/>
    <lineage>
        <taxon>Eukaryota</taxon>
        <taxon>Metazoa</taxon>
        <taxon>Spiralia</taxon>
        <taxon>Lophotrochozoa</taxon>
        <taxon>Mollusca</taxon>
        <taxon>Gastropoda</taxon>
        <taxon>Heterobranchia</taxon>
        <taxon>Euthyneura</taxon>
        <taxon>Panpulmonata</taxon>
        <taxon>Sacoglossa</taxon>
        <taxon>Placobranchoidea</taxon>
        <taxon>Plakobranchidae</taxon>
        <taxon>Elysia</taxon>
    </lineage>
</organism>
<sequence>MIKSHTERHQESSATLVEISFSIWRAETVKDNMALSIVSIFFCCILGIIATLKSHEVSYIQKTMLFSITLYPGRVKPRTLILVLAADPPSAWHNGFSAKSGRPGVRIM</sequence>
<dbReference type="Pfam" id="PF04505">
    <property type="entry name" value="CD225"/>
    <property type="match status" value="1"/>
</dbReference>
<comment type="subcellular location">
    <subcellularLocation>
        <location evidence="1">Membrane</location>
    </subcellularLocation>
</comment>
<accession>A0AAV4GGA4</accession>
<evidence type="ECO:0000256" key="3">
    <source>
        <dbReference type="ARBA" id="ARBA00022692"/>
    </source>
</evidence>
<keyword evidence="3 6" id="KW-0812">Transmembrane</keyword>
<comment type="similarity">
    <text evidence="2">Belongs to the CD225/Dispanin family.</text>
</comment>
<keyword evidence="4 6" id="KW-1133">Transmembrane helix</keyword>
<dbReference type="EMBL" id="BMAT01008390">
    <property type="protein sequence ID" value="GFR84085.1"/>
    <property type="molecule type" value="Genomic_DNA"/>
</dbReference>
<evidence type="ECO:0000256" key="6">
    <source>
        <dbReference type="SAM" id="Phobius"/>
    </source>
</evidence>
<keyword evidence="5 6" id="KW-0472">Membrane</keyword>
<evidence type="ECO:0000313" key="8">
    <source>
        <dbReference type="Proteomes" id="UP000762676"/>
    </source>
</evidence>
<evidence type="ECO:0000256" key="1">
    <source>
        <dbReference type="ARBA" id="ARBA00004370"/>
    </source>
</evidence>
<evidence type="ECO:0000256" key="4">
    <source>
        <dbReference type="ARBA" id="ARBA00022989"/>
    </source>
</evidence>
<evidence type="ECO:0000256" key="2">
    <source>
        <dbReference type="ARBA" id="ARBA00006843"/>
    </source>
</evidence>
<dbReference type="GO" id="GO:0016020">
    <property type="term" value="C:membrane"/>
    <property type="evidence" value="ECO:0007669"/>
    <property type="project" value="UniProtKB-SubCell"/>
</dbReference>
<gene>
    <name evidence="7" type="ORF">ElyMa_004142100</name>
</gene>
<dbReference type="InterPro" id="IPR007593">
    <property type="entry name" value="CD225/Dispanin_fam"/>
</dbReference>
<dbReference type="AlphaFoldDB" id="A0AAV4GGA4"/>
<comment type="caution">
    <text evidence="7">The sequence shown here is derived from an EMBL/GenBank/DDBJ whole genome shotgun (WGS) entry which is preliminary data.</text>
</comment>
<keyword evidence="8" id="KW-1185">Reference proteome</keyword>
<dbReference type="Proteomes" id="UP000762676">
    <property type="component" value="Unassembled WGS sequence"/>
</dbReference>
<proteinExistence type="inferred from homology"/>
<feature type="transmembrane region" description="Helical" evidence="6">
    <location>
        <begin position="33"/>
        <end position="52"/>
    </location>
</feature>
<evidence type="ECO:0000313" key="7">
    <source>
        <dbReference type="EMBL" id="GFR84085.1"/>
    </source>
</evidence>
<name>A0AAV4GGA4_9GAST</name>
<reference evidence="7 8" key="1">
    <citation type="journal article" date="2021" name="Elife">
        <title>Chloroplast acquisition without the gene transfer in kleptoplastic sea slugs, Plakobranchus ocellatus.</title>
        <authorList>
            <person name="Maeda T."/>
            <person name="Takahashi S."/>
            <person name="Yoshida T."/>
            <person name="Shimamura S."/>
            <person name="Takaki Y."/>
            <person name="Nagai Y."/>
            <person name="Toyoda A."/>
            <person name="Suzuki Y."/>
            <person name="Arimoto A."/>
            <person name="Ishii H."/>
            <person name="Satoh N."/>
            <person name="Nishiyama T."/>
            <person name="Hasebe M."/>
            <person name="Maruyama T."/>
            <person name="Minagawa J."/>
            <person name="Obokata J."/>
            <person name="Shigenobu S."/>
        </authorList>
    </citation>
    <scope>NUCLEOTIDE SEQUENCE [LARGE SCALE GENOMIC DNA]</scope>
</reference>
<evidence type="ECO:0000256" key="5">
    <source>
        <dbReference type="ARBA" id="ARBA00023136"/>
    </source>
</evidence>
<protein>
    <submittedName>
        <fullName evidence="7">Uncharacterized protein</fullName>
    </submittedName>
</protein>